<evidence type="ECO:0000256" key="5">
    <source>
        <dbReference type="PIRNR" id="PIRNR000185"/>
    </source>
</evidence>
<dbReference type="GO" id="GO:0005739">
    <property type="term" value="C:mitochondrion"/>
    <property type="evidence" value="ECO:0007669"/>
    <property type="project" value="TreeGrafter"/>
</dbReference>
<dbReference type="EMBL" id="JALNTZ010000009">
    <property type="protein sequence ID" value="KAJ3641633.1"/>
    <property type="molecule type" value="Genomic_DNA"/>
</dbReference>
<dbReference type="InterPro" id="IPR046346">
    <property type="entry name" value="Aminoacid_DH-like_N_sf"/>
</dbReference>
<dbReference type="SMART" id="SM00839">
    <property type="entry name" value="ELFV_dehydrog"/>
    <property type="match status" value="1"/>
</dbReference>
<dbReference type="InterPro" id="IPR006096">
    <property type="entry name" value="Glu/Leu/Phe/Val/Trp_DH_C"/>
</dbReference>
<dbReference type="Gene3D" id="3.40.50.10860">
    <property type="entry name" value="Leucine Dehydrogenase, chain A, domain 1"/>
    <property type="match status" value="1"/>
</dbReference>
<dbReference type="GO" id="GO:0006538">
    <property type="term" value="P:L-glutamate catabolic process"/>
    <property type="evidence" value="ECO:0007669"/>
    <property type="project" value="TreeGrafter"/>
</dbReference>
<dbReference type="AlphaFoldDB" id="A0AA38M2Q2"/>
<dbReference type="SUPFAM" id="SSF53223">
    <property type="entry name" value="Aminoacid dehydrogenase-like, N-terminal domain"/>
    <property type="match status" value="1"/>
</dbReference>
<evidence type="ECO:0000313" key="9">
    <source>
        <dbReference type="EMBL" id="KAJ3641633.1"/>
    </source>
</evidence>
<dbReference type="InterPro" id="IPR006095">
    <property type="entry name" value="Glu/Leu/Phe/Val/Trp_DH"/>
</dbReference>
<evidence type="ECO:0000256" key="3">
    <source>
        <dbReference type="ARBA" id="ARBA00047867"/>
    </source>
</evidence>
<accession>A0AA38M2Q2</accession>
<keyword evidence="10" id="KW-1185">Reference proteome</keyword>
<dbReference type="GO" id="GO:0004352">
    <property type="term" value="F:glutamate dehydrogenase (NAD+) activity"/>
    <property type="evidence" value="ECO:0007669"/>
    <property type="project" value="TreeGrafter"/>
</dbReference>
<name>A0AA38M2Q2_9CUCU</name>
<protein>
    <recommendedName>
        <fullName evidence="5">Glutamate dehydrogenase</fullName>
    </recommendedName>
</protein>
<evidence type="ECO:0000256" key="6">
    <source>
        <dbReference type="PIRSR" id="PIRSR000185-3"/>
    </source>
</evidence>
<dbReference type="Pfam" id="PF00208">
    <property type="entry name" value="ELFV_dehydrog"/>
    <property type="match status" value="1"/>
</dbReference>
<feature type="site" description="Important for catalysis" evidence="6">
    <location>
        <position position="200"/>
    </location>
</feature>
<comment type="caution">
    <text evidence="9">The sequence shown here is derived from an EMBL/GenBank/DDBJ whole genome shotgun (WGS) entry which is preliminary data.</text>
</comment>
<sequence length="517" mass="58346">MGLKGQLLNFLRKRTYSSYEIPERYRTSFYLANAALFDQVNWFLHRAYEISFPRLVADLRDREPTLSHADAAKRVETVIQILDQCNSVIDVRFPMQREDGTKRMIRGFRAQYGLYSGFNTSLGGLRMRNDVTRDQMKALAALSTYKHACMGIRLAGGHGGIKIDPTEYTELELQRIVKKYAGELYLKGFCDGRTDIIEPDINVGEREMDWITSIFPDGHDKLMVVGKPLKAGGIENYSKMASQGIFFALDYFINNEAVLQSINMSQAGLQDKTFIIQGLGTLGTPVAKYLESSGAICVGIKEHDSFIYDPEGIDTQAVVKHRNDYGSISSFKKAKPHVNDDIFKENCDILVLAAQQKNLICYTADKVKAKIVVEAANGAITPTAHRILVSRSKLVLPDIYVSSGHAVASYLEHLLCLRTMGETNFPLLRRLYKHILDTFEASTQTRQVVSLATTQKIVSCEMNLDVLTYAIEHVMRETGDELIDISKEFNLKLDLRIAGYIKAIQSIHRSVYEMNRY</sequence>
<dbReference type="InterPro" id="IPR006097">
    <property type="entry name" value="Glu/Leu/Phe/Val/Trp_DH_dimer"/>
</dbReference>
<evidence type="ECO:0000256" key="2">
    <source>
        <dbReference type="ARBA" id="ARBA00023002"/>
    </source>
</evidence>
<dbReference type="InterPro" id="IPR036291">
    <property type="entry name" value="NAD(P)-bd_dom_sf"/>
</dbReference>
<dbReference type="PANTHER" id="PTHR11606">
    <property type="entry name" value="GLUTAMATE DEHYDROGENASE"/>
    <property type="match status" value="1"/>
</dbReference>
<dbReference type="Gene3D" id="3.40.50.720">
    <property type="entry name" value="NAD(P)-binding Rossmann-like Domain"/>
    <property type="match status" value="1"/>
</dbReference>
<dbReference type="InterPro" id="IPR014362">
    <property type="entry name" value="Glu_DH"/>
</dbReference>
<comment type="catalytic activity">
    <reaction evidence="4">
        <text>L-glutamate + NADP(+) + H2O = 2-oxoglutarate + NH4(+) + NADPH + H(+)</text>
        <dbReference type="Rhea" id="RHEA:11612"/>
        <dbReference type="ChEBI" id="CHEBI:15377"/>
        <dbReference type="ChEBI" id="CHEBI:15378"/>
        <dbReference type="ChEBI" id="CHEBI:16810"/>
        <dbReference type="ChEBI" id="CHEBI:28938"/>
        <dbReference type="ChEBI" id="CHEBI:29985"/>
        <dbReference type="ChEBI" id="CHEBI:57783"/>
        <dbReference type="ChEBI" id="CHEBI:58349"/>
        <dbReference type="EC" id="1.4.1.3"/>
    </reaction>
</comment>
<organism evidence="9 10">
    <name type="scientific">Zophobas morio</name>
    <dbReference type="NCBI Taxonomy" id="2755281"/>
    <lineage>
        <taxon>Eukaryota</taxon>
        <taxon>Metazoa</taxon>
        <taxon>Ecdysozoa</taxon>
        <taxon>Arthropoda</taxon>
        <taxon>Hexapoda</taxon>
        <taxon>Insecta</taxon>
        <taxon>Pterygota</taxon>
        <taxon>Neoptera</taxon>
        <taxon>Endopterygota</taxon>
        <taxon>Coleoptera</taxon>
        <taxon>Polyphaga</taxon>
        <taxon>Cucujiformia</taxon>
        <taxon>Tenebrionidae</taxon>
        <taxon>Zophobas</taxon>
    </lineage>
</organism>
<dbReference type="PANTHER" id="PTHR11606:SF13">
    <property type="entry name" value="GLUTAMATE DEHYDROGENASE 1, MITOCHONDRIAL"/>
    <property type="match status" value="1"/>
</dbReference>
<comment type="catalytic activity">
    <reaction evidence="3">
        <text>L-glutamate + NAD(+) + H2O = 2-oxoglutarate + NH4(+) + NADH + H(+)</text>
        <dbReference type="Rhea" id="RHEA:15133"/>
        <dbReference type="ChEBI" id="CHEBI:15377"/>
        <dbReference type="ChEBI" id="CHEBI:15378"/>
        <dbReference type="ChEBI" id="CHEBI:16810"/>
        <dbReference type="ChEBI" id="CHEBI:28938"/>
        <dbReference type="ChEBI" id="CHEBI:29985"/>
        <dbReference type="ChEBI" id="CHEBI:57540"/>
        <dbReference type="ChEBI" id="CHEBI:57945"/>
        <dbReference type="EC" id="1.4.1.3"/>
    </reaction>
</comment>
<evidence type="ECO:0000256" key="7">
    <source>
        <dbReference type="RuleBase" id="RU004417"/>
    </source>
</evidence>
<dbReference type="Proteomes" id="UP001168821">
    <property type="component" value="Unassembled WGS sequence"/>
</dbReference>
<dbReference type="PRINTS" id="PR00082">
    <property type="entry name" value="GLFDHDRGNASE"/>
</dbReference>
<dbReference type="SUPFAM" id="SSF51735">
    <property type="entry name" value="NAD(P)-binding Rossmann-fold domains"/>
    <property type="match status" value="1"/>
</dbReference>
<evidence type="ECO:0000256" key="4">
    <source>
        <dbReference type="ARBA" id="ARBA00048577"/>
    </source>
</evidence>
<evidence type="ECO:0000256" key="1">
    <source>
        <dbReference type="ARBA" id="ARBA00006382"/>
    </source>
</evidence>
<gene>
    <name evidence="9" type="ORF">Zmor_028129</name>
</gene>
<proteinExistence type="inferred from homology"/>
<comment type="similarity">
    <text evidence="1 5 7">Belongs to the Glu/Leu/Phe/Val dehydrogenases family.</text>
</comment>
<reference evidence="9" key="1">
    <citation type="journal article" date="2023" name="G3 (Bethesda)">
        <title>Whole genome assemblies of Zophobas morio and Tenebrio molitor.</title>
        <authorList>
            <person name="Kaur S."/>
            <person name="Stinson S.A."/>
            <person name="diCenzo G.C."/>
        </authorList>
    </citation>
    <scope>NUCLEOTIDE SEQUENCE</scope>
    <source>
        <strain evidence="9">QUZm001</strain>
    </source>
</reference>
<keyword evidence="2 5" id="KW-0560">Oxidoreductase</keyword>
<dbReference type="Pfam" id="PF02812">
    <property type="entry name" value="ELFV_dehydrog_N"/>
    <property type="match status" value="1"/>
</dbReference>
<evidence type="ECO:0000259" key="8">
    <source>
        <dbReference type="SMART" id="SM00839"/>
    </source>
</evidence>
<dbReference type="PIRSF" id="PIRSF000185">
    <property type="entry name" value="Glu_DH"/>
    <property type="match status" value="1"/>
</dbReference>
<evidence type="ECO:0000313" key="10">
    <source>
        <dbReference type="Proteomes" id="UP001168821"/>
    </source>
</evidence>
<feature type="domain" description="Glutamate/phenylalanine/leucine/valine/L-tryptophan dehydrogenase C-terminal" evidence="8">
    <location>
        <begin position="238"/>
        <end position="516"/>
    </location>
</feature>